<dbReference type="EMBL" id="JBHUJD010000040">
    <property type="protein sequence ID" value="MFD2312396.1"/>
    <property type="molecule type" value="Genomic_DNA"/>
</dbReference>
<evidence type="ECO:0008006" key="5">
    <source>
        <dbReference type="Google" id="ProtNLM"/>
    </source>
</evidence>
<comment type="caution">
    <text evidence="3">The sequence shown here is derived from an EMBL/GenBank/DDBJ whole genome shotgun (WGS) entry which is preliminary data.</text>
</comment>
<reference evidence="4" key="1">
    <citation type="journal article" date="2019" name="Int. J. Syst. Evol. Microbiol.">
        <title>The Global Catalogue of Microorganisms (GCM) 10K type strain sequencing project: providing services to taxonomists for standard genome sequencing and annotation.</title>
        <authorList>
            <consortium name="The Broad Institute Genomics Platform"/>
            <consortium name="The Broad Institute Genome Sequencing Center for Infectious Disease"/>
            <person name="Wu L."/>
            <person name="Ma J."/>
        </authorList>
    </citation>
    <scope>NUCLEOTIDE SEQUENCE [LARGE SCALE GENOMIC DNA]</scope>
    <source>
        <strain evidence="4">KCTC 12848</strain>
    </source>
</reference>
<keyword evidence="4" id="KW-1185">Reference proteome</keyword>
<protein>
    <recommendedName>
        <fullName evidence="5">EF-hand domain-containing protein</fullName>
    </recommendedName>
</protein>
<organism evidence="3 4">
    <name type="scientific">Microbulbifer halophilus</name>
    <dbReference type="NCBI Taxonomy" id="453963"/>
    <lineage>
        <taxon>Bacteria</taxon>
        <taxon>Pseudomonadati</taxon>
        <taxon>Pseudomonadota</taxon>
        <taxon>Gammaproteobacteria</taxon>
        <taxon>Cellvibrionales</taxon>
        <taxon>Microbulbiferaceae</taxon>
        <taxon>Microbulbifer</taxon>
    </lineage>
</organism>
<feature type="transmembrane region" description="Helical" evidence="2">
    <location>
        <begin position="9"/>
        <end position="27"/>
    </location>
</feature>
<dbReference type="Proteomes" id="UP001597425">
    <property type="component" value="Unassembled WGS sequence"/>
</dbReference>
<evidence type="ECO:0000313" key="3">
    <source>
        <dbReference type="EMBL" id="MFD2312396.1"/>
    </source>
</evidence>
<proteinExistence type="predicted"/>
<sequence>MNGAALSNGLRTLVLVIAVALAAVWLFDDGEELPMPAVSGPDLAPPSASDTQAGKTLSVAPAGGPAPAAALRPDGELSAGQPQPIVGQSLQLREMRGEGGALRNLEFVFRRGVLPRQLFNDGRQLIASYRPLHRNSVGYGASTIFFLYQLVREDRNGDGRLTPADGIDLGISRPDGSDFRILDRALEQVEGIEHFPARGRLQVAVRVDGARESREYALSDG</sequence>
<name>A0ABW5EFL3_9GAMM</name>
<feature type="compositionally biased region" description="Low complexity" evidence="1">
    <location>
        <begin position="60"/>
        <end position="70"/>
    </location>
</feature>
<evidence type="ECO:0000256" key="2">
    <source>
        <dbReference type="SAM" id="Phobius"/>
    </source>
</evidence>
<gene>
    <name evidence="3" type="ORF">ACFSKX_18410</name>
</gene>
<dbReference type="RefSeq" id="WP_265722974.1">
    <property type="nucleotide sequence ID" value="NZ_JAPIVK010000033.1"/>
</dbReference>
<feature type="region of interest" description="Disordered" evidence="1">
    <location>
        <begin position="37"/>
        <end position="82"/>
    </location>
</feature>
<accession>A0ABW5EFL3</accession>
<evidence type="ECO:0000256" key="1">
    <source>
        <dbReference type="SAM" id="MobiDB-lite"/>
    </source>
</evidence>
<keyword evidence="2" id="KW-1133">Transmembrane helix</keyword>
<keyword evidence="2" id="KW-0472">Membrane</keyword>
<keyword evidence="2" id="KW-0812">Transmembrane</keyword>
<evidence type="ECO:0000313" key="4">
    <source>
        <dbReference type="Proteomes" id="UP001597425"/>
    </source>
</evidence>